<accession>A0A4Q2KAR1</accession>
<dbReference type="EC" id="6.1.1.16" evidence="13"/>
<keyword evidence="7 13" id="KW-0547">Nucleotide-binding</keyword>
<evidence type="ECO:0000256" key="13">
    <source>
        <dbReference type="HAMAP-Rule" id="MF_00041"/>
    </source>
</evidence>
<dbReference type="GO" id="GO:0004817">
    <property type="term" value="F:cysteine-tRNA ligase activity"/>
    <property type="evidence" value="ECO:0007669"/>
    <property type="project" value="UniProtKB-UniRule"/>
</dbReference>
<evidence type="ECO:0000259" key="15">
    <source>
        <dbReference type="Pfam" id="PF23493"/>
    </source>
</evidence>
<dbReference type="Proteomes" id="UP000291269">
    <property type="component" value="Unassembled WGS sequence"/>
</dbReference>
<dbReference type="RefSeq" id="WP_129224530.1">
    <property type="nucleotide sequence ID" value="NZ_SDOZ01000002.1"/>
</dbReference>
<sequence>MKLYNTLTRKKEEFAPLDGKTVRMYSCGPTVYNFAHIGNMRTYIFMDILRRTLRYEGYKVKGVMNITDVGHLLSDADEGEDKMEKAAKEQRKSPYEIADFYTKVFFDDLKKLNIGKPELTPKATEHIREMLDFVYALCEKGYGYETSDGIYFDISKFPAYGQLSGINLEDQKAGARVEVNDEKRSPFDFAIWKKAPKEHIMQWDSRWGKGYPGWHIECSAMSKKYLGEVFDIHTGGVDHIPIHHENEIAQSYGYSGKNPAKFWMHGEFMLVNNGKMSKKLGNTYLVSQLEEMGYSPMCFRYFCLNTHYRKKLNFTFEGMDGAKTAYARLCALVAKHREGENDVSDEKLAAYRKEFEEDVTDDLNVPGAMGVLWTMLKEPASRKIYALALEMDKVFGLKLDEAKAEEVKEEFPAEITAIANERAAARAAKDWGKSDELRAKLDELGYAVKDTKEGYTLTRK</sequence>
<evidence type="ECO:0000256" key="9">
    <source>
        <dbReference type="ARBA" id="ARBA00022840"/>
    </source>
</evidence>
<evidence type="ECO:0000256" key="5">
    <source>
        <dbReference type="ARBA" id="ARBA00022598"/>
    </source>
</evidence>
<evidence type="ECO:0000256" key="3">
    <source>
        <dbReference type="ARBA" id="ARBA00011245"/>
    </source>
</evidence>
<feature type="domain" description="tRNA synthetases class I catalytic" evidence="14">
    <location>
        <begin position="14"/>
        <end position="322"/>
    </location>
</feature>
<keyword evidence="9 13" id="KW-0067">ATP-binding</keyword>
<keyword evidence="17" id="KW-1185">Reference proteome</keyword>
<dbReference type="InterPro" id="IPR009080">
    <property type="entry name" value="tRNAsynth_Ia_anticodon-bd"/>
</dbReference>
<comment type="cofactor">
    <cofactor evidence="13">
        <name>Zn(2+)</name>
        <dbReference type="ChEBI" id="CHEBI:29105"/>
    </cofactor>
    <text evidence="13">Binds 1 zinc ion per subunit.</text>
</comment>
<feature type="binding site" evidence="13">
    <location>
        <position position="27"/>
    </location>
    <ligand>
        <name>Zn(2+)</name>
        <dbReference type="ChEBI" id="CHEBI:29105"/>
    </ligand>
</feature>
<feature type="short sequence motif" description="'HIGH' region" evidence="13">
    <location>
        <begin position="29"/>
        <end position="39"/>
    </location>
</feature>
<feature type="binding site" evidence="13">
    <location>
        <position position="247"/>
    </location>
    <ligand>
        <name>Zn(2+)</name>
        <dbReference type="ChEBI" id="CHEBI:29105"/>
    </ligand>
</feature>
<feature type="binding site" evidence="13">
    <location>
        <position position="218"/>
    </location>
    <ligand>
        <name>Zn(2+)</name>
        <dbReference type="ChEBI" id="CHEBI:29105"/>
    </ligand>
</feature>
<dbReference type="AlphaFoldDB" id="A0A4Q2KAR1"/>
<comment type="subunit">
    <text evidence="3 13">Monomer.</text>
</comment>
<dbReference type="Gene3D" id="1.20.120.1910">
    <property type="entry name" value="Cysteine-tRNA ligase, C-terminal anti-codon recognition domain"/>
    <property type="match status" value="1"/>
</dbReference>
<organism evidence="16 17">
    <name type="scientific">Candidatus Borkfalkia ceftriaxoniphila</name>
    <dbReference type="NCBI Taxonomy" id="2508949"/>
    <lineage>
        <taxon>Bacteria</taxon>
        <taxon>Bacillati</taxon>
        <taxon>Bacillota</taxon>
        <taxon>Clostridia</taxon>
        <taxon>Christensenellales</taxon>
        <taxon>Christensenellaceae</taxon>
        <taxon>Candidatus Borkfalkia</taxon>
    </lineage>
</organism>
<dbReference type="Pfam" id="PF23493">
    <property type="entry name" value="CysS_C"/>
    <property type="match status" value="1"/>
</dbReference>
<dbReference type="GO" id="GO:0005829">
    <property type="term" value="C:cytosol"/>
    <property type="evidence" value="ECO:0007669"/>
    <property type="project" value="TreeGrafter"/>
</dbReference>
<comment type="caution">
    <text evidence="13">Lacks conserved residue(s) required for the propagation of feature annotation.</text>
</comment>
<gene>
    <name evidence="13" type="primary">cysS</name>
    <name evidence="16" type="ORF">ESZ91_04470</name>
</gene>
<dbReference type="EMBL" id="SDOZ01000002">
    <property type="protein sequence ID" value="RXZ61655.1"/>
    <property type="molecule type" value="Genomic_DNA"/>
</dbReference>
<evidence type="ECO:0000256" key="7">
    <source>
        <dbReference type="ARBA" id="ARBA00022741"/>
    </source>
</evidence>
<dbReference type="PRINTS" id="PR00983">
    <property type="entry name" value="TRNASYNTHCYS"/>
</dbReference>
<evidence type="ECO:0000256" key="1">
    <source>
        <dbReference type="ARBA" id="ARBA00004496"/>
    </source>
</evidence>
<dbReference type="InterPro" id="IPR015803">
    <property type="entry name" value="Cys-tRNA-ligase"/>
</dbReference>
<evidence type="ECO:0000313" key="17">
    <source>
        <dbReference type="Proteomes" id="UP000291269"/>
    </source>
</evidence>
<feature type="domain" description="Cysteinyl-tRNA ligase anticodon binding" evidence="15">
    <location>
        <begin position="410"/>
        <end position="453"/>
    </location>
</feature>
<feature type="binding site" evidence="13">
    <location>
        <position position="243"/>
    </location>
    <ligand>
        <name>Zn(2+)</name>
        <dbReference type="ChEBI" id="CHEBI:29105"/>
    </ligand>
</feature>
<keyword evidence="4 13" id="KW-0963">Cytoplasm</keyword>
<dbReference type="PANTHER" id="PTHR10890">
    <property type="entry name" value="CYSTEINYL-TRNA SYNTHETASE"/>
    <property type="match status" value="1"/>
</dbReference>
<dbReference type="CDD" id="cd00672">
    <property type="entry name" value="CysRS_core"/>
    <property type="match status" value="1"/>
</dbReference>
<name>A0A4Q2KAR1_9FIRM</name>
<dbReference type="GO" id="GO:0005524">
    <property type="term" value="F:ATP binding"/>
    <property type="evidence" value="ECO:0007669"/>
    <property type="project" value="UniProtKB-UniRule"/>
</dbReference>
<comment type="caution">
    <text evidence="16">The sequence shown here is derived from an EMBL/GenBank/DDBJ whole genome shotgun (WGS) entry which is preliminary data.</text>
</comment>
<evidence type="ECO:0000256" key="4">
    <source>
        <dbReference type="ARBA" id="ARBA00022490"/>
    </source>
</evidence>
<keyword evidence="5 13" id="KW-0436">Ligase</keyword>
<evidence type="ECO:0000256" key="8">
    <source>
        <dbReference type="ARBA" id="ARBA00022833"/>
    </source>
</evidence>
<dbReference type="GO" id="GO:0006423">
    <property type="term" value="P:cysteinyl-tRNA aminoacylation"/>
    <property type="evidence" value="ECO:0007669"/>
    <property type="project" value="UniProtKB-UniRule"/>
</dbReference>
<dbReference type="Pfam" id="PF01406">
    <property type="entry name" value="tRNA-synt_1e"/>
    <property type="match status" value="1"/>
</dbReference>
<keyword evidence="11 13" id="KW-0030">Aminoacyl-tRNA synthetase</keyword>
<keyword evidence="10 13" id="KW-0648">Protein biosynthesis</keyword>
<dbReference type="FunFam" id="3.40.50.620:FF:000130">
    <property type="entry name" value="Cysteine--tRNA ligase"/>
    <property type="match status" value="1"/>
</dbReference>
<dbReference type="Gene3D" id="3.40.50.620">
    <property type="entry name" value="HUPs"/>
    <property type="match status" value="1"/>
</dbReference>
<comment type="similarity">
    <text evidence="2 13">Belongs to the class-I aminoacyl-tRNA synthetase family.</text>
</comment>
<dbReference type="GO" id="GO:0008270">
    <property type="term" value="F:zinc ion binding"/>
    <property type="evidence" value="ECO:0007669"/>
    <property type="project" value="UniProtKB-UniRule"/>
</dbReference>
<keyword evidence="6 13" id="KW-0479">Metal-binding</keyword>
<dbReference type="InterPro" id="IPR032678">
    <property type="entry name" value="tRNA-synt_1_cat_dom"/>
</dbReference>
<dbReference type="SUPFAM" id="SSF52374">
    <property type="entry name" value="Nucleotidylyl transferase"/>
    <property type="match status" value="1"/>
</dbReference>
<feature type="binding site" evidence="13">
    <location>
        <position position="278"/>
    </location>
    <ligand>
        <name>ATP</name>
        <dbReference type="ChEBI" id="CHEBI:30616"/>
    </ligand>
</feature>
<proteinExistence type="inferred from homology"/>
<protein>
    <recommendedName>
        <fullName evidence="13">Cysteine--tRNA ligase</fullName>
        <ecNumber evidence="13">6.1.1.16</ecNumber>
    </recommendedName>
    <alternativeName>
        <fullName evidence="13">Cysteinyl-tRNA synthetase</fullName>
        <shortName evidence="13">CysRS</shortName>
    </alternativeName>
</protein>
<dbReference type="SUPFAM" id="SSF47323">
    <property type="entry name" value="Anticodon-binding domain of a subclass of class I aminoacyl-tRNA synthetases"/>
    <property type="match status" value="1"/>
</dbReference>
<comment type="catalytic activity">
    <reaction evidence="12 13">
        <text>tRNA(Cys) + L-cysteine + ATP = L-cysteinyl-tRNA(Cys) + AMP + diphosphate</text>
        <dbReference type="Rhea" id="RHEA:17773"/>
        <dbReference type="Rhea" id="RHEA-COMP:9661"/>
        <dbReference type="Rhea" id="RHEA-COMP:9679"/>
        <dbReference type="ChEBI" id="CHEBI:30616"/>
        <dbReference type="ChEBI" id="CHEBI:33019"/>
        <dbReference type="ChEBI" id="CHEBI:35235"/>
        <dbReference type="ChEBI" id="CHEBI:78442"/>
        <dbReference type="ChEBI" id="CHEBI:78517"/>
        <dbReference type="ChEBI" id="CHEBI:456215"/>
        <dbReference type="EC" id="6.1.1.16"/>
    </reaction>
</comment>
<keyword evidence="8 13" id="KW-0862">Zinc</keyword>
<dbReference type="OrthoDB" id="9815130at2"/>
<dbReference type="HAMAP" id="MF_00041">
    <property type="entry name" value="Cys_tRNA_synth"/>
    <property type="match status" value="1"/>
</dbReference>
<dbReference type="NCBIfam" id="TIGR00435">
    <property type="entry name" value="cysS"/>
    <property type="match status" value="1"/>
</dbReference>
<dbReference type="InterPro" id="IPR056411">
    <property type="entry name" value="CysS_C"/>
</dbReference>
<evidence type="ECO:0000256" key="2">
    <source>
        <dbReference type="ARBA" id="ARBA00005594"/>
    </source>
</evidence>
<evidence type="ECO:0000313" key="16">
    <source>
        <dbReference type="EMBL" id="RXZ61655.1"/>
    </source>
</evidence>
<evidence type="ECO:0000256" key="12">
    <source>
        <dbReference type="ARBA" id="ARBA00047398"/>
    </source>
</evidence>
<evidence type="ECO:0000256" key="11">
    <source>
        <dbReference type="ARBA" id="ARBA00023146"/>
    </source>
</evidence>
<comment type="subcellular location">
    <subcellularLocation>
        <location evidence="1 13">Cytoplasm</location>
    </subcellularLocation>
</comment>
<dbReference type="InterPro" id="IPR024909">
    <property type="entry name" value="Cys-tRNA/MSH_ligase"/>
</dbReference>
<evidence type="ECO:0000259" key="14">
    <source>
        <dbReference type="Pfam" id="PF01406"/>
    </source>
</evidence>
<dbReference type="PANTHER" id="PTHR10890:SF3">
    <property type="entry name" value="CYSTEINE--TRNA LIGASE, CYTOPLASMIC"/>
    <property type="match status" value="1"/>
</dbReference>
<reference evidence="16 17" key="1">
    <citation type="journal article" date="2019" name="Gut">
        <title>Antibiotics-induced monodominance of a novel gut bacterial order.</title>
        <authorList>
            <person name="Hildebrand F."/>
            <person name="Moitinho-Silva L."/>
            <person name="Blasche S."/>
            <person name="Jahn M.T."/>
            <person name="Gossmann T.I."/>
            <person name="Heuerta-Cepas J."/>
            <person name="Hercog R."/>
            <person name="Luetge M."/>
            <person name="Bahram M."/>
            <person name="Pryszlak A."/>
            <person name="Alves R.J."/>
            <person name="Waszak S.M."/>
            <person name="Zhu A."/>
            <person name="Ye L."/>
            <person name="Costea P.I."/>
            <person name="Aalvink S."/>
            <person name="Belzer C."/>
            <person name="Forslund S.K."/>
            <person name="Sunagawa S."/>
            <person name="Hentschel U."/>
            <person name="Merten C."/>
            <person name="Patil K.R."/>
            <person name="Benes V."/>
            <person name="Bork P."/>
        </authorList>
    </citation>
    <scope>NUCLEOTIDE SEQUENCE [LARGE SCALE GENOMIC DNA]</scope>
    <source>
        <strain evidence="16 17">HDS1380</strain>
    </source>
</reference>
<evidence type="ECO:0000256" key="10">
    <source>
        <dbReference type="ARBA" id="ARBA00022917"/>
    </source>
</evidence>
<evidence type="ECO:0000256" key="6">
    <source>
        <dbReference type="ARBA" id="ARBA00022723"/>
    </source>
</evidence>
<dbReference type="InterPro" id="IPR014729">
    <property type="entry name" value="Rossmann-like_a/b/a_fold"/>
</dbReference>